<proteinExistence type="inferred from homology"/>
<evidence type="ECO:0000256" key="1">
    <source>
        <dbReference type="ARBA" id="ARBA00012417"/>
    </source>
</evidence>
<protein>
    <recommendedName>
        <fullName evidence="2">DNA polymerase III subunit delta</fullName>
        <ecNumber evidence="1">2.7.7.7</ecNumber>
    </recommendedName>
</protein>
<dbReference type="Pfam" id="PF06144">
    <property type="entry name" value="DNA_pol3_delta"/>
    <property type="match status" value="1"/>
</dbReference>
<evidence type="ECO:0000256" key="8">
    <source>
        <dbReference type="ARBA" id="ARBA00049244"/>
    </source>
</evidence>
<dbReference type="PANTHER" id="PTHR34388">
    <property type="entry name" value="DNA POLYMERASE III SUBUNIT DELTA"/>
    <property type="match status" value="1"/>
</dbReference>
<dbReference type="Gene3D" id="1.10.8.60">
    <property type="match status" value="1"/>
</dbReference>
<dbReference type="SUPFAM" id="SSF48019">
    <property type="entry name" value="post-AAA+ oligomerization domain-like"/>
    <property type="match status" value="1"/>
</dbReference>
<keyword evidence="4" id="KW-0548">Nucleotidyltransferase</keyword>
<evidence type="ECO:0000313" key="11">
    <source>
        <dbReference type="EMBL" id="PHU38804.1"/>
    </source>
</evidence>
<dbReference type="GO" id="GO:0006261">
    <property type="term" value="P:DNA-templated DNA replication"/>
    <property type="evidence" value="ECO:0007669"/>
    <property type="project" value="TreeGrafter"/>
</dbReference>
<feature type="domain" description="DNA polymerase III delta N-terminal" evidence="9">
    <location>
        <begin position="17"/>
        <end position="128"/>
    </location>
</feature>
<organism evidence="11 12">
    <name type="scientific">Agathobacter ruminis</name>
    <dbReference type="NCBI Taxonomy" id="1712665"/>
    <lineage>
        <taxon>Bacteria</taxon>
        <taxon>Bacillati</taxon>
        <taxon>Bacillota</taxon>
        <taxon>Clostridia</taxon>
        <taxon>Lachnospirales</taxon>
        <taxon>Lachnospiraceae</taxon>
        <taxon>Agathobacter</taxon>
    </lineage>
</organism>
<reference evidence="11 12" key="1">
    <citation type="submission" date="2017-10" db="EMBL/GenBank/DDBJ databases">
        <title>Resolving the taxonomy of Roseburia spp., Eubacterium rectale and Agathobacter spp. through phylogenomic analysis.</title>
        <authorList>
            <person name="Sheridan P.O."/>
            <person name="Walker A.W."/>
            <person name="Duncan S.H."/>
            <person name="Scott K.P."/>
            <person name="Toole P.W.O."/>
            <person name="Luis P."/>
            <person name="Flint H.J."/>
        </authorList>
    </citation>
    <scope>NUCLEOTIDE SEQUENCE [LARGE SCALE GENOMIC DNA]</scope>
    <source>
        <strain evidence="11 12">JK623</strain>
    </source>
</reference>
<dbReference type="InterPro" id="IPR005790">
    <property type="entry name" value="DNA_polIII_delta"/>
</dbReference>
<sequence length="323" mass="37073">MKTIDEDIKSGQLKHVYLLFGDERYLLLQYRDKLINALTGREDTMNFTRFEGEETDSAEVVDLAETLPFFSDKRLLLIENSSFFKDNPDRIVEYMSEIPETTYFIFCEKSIDKRGRLYKAIAKNGSAIDFSTMDERTIQTWIVSRFKKEGKQLSAQTLNLFLSRTGSDMGTINMEMEKVISYTGERPVITDEDIRAITSTRIEDKVFEMIDAISVCNQAKALSLYYDLLTLKVAAVKTLNLIARHYKILLTVKSMSSASYNDIAKKAGVASFFVKKYIAQCKNYTLADLKNILEELADLDYAFKRGNLDEQIAVELFIIRHSQ</sequence>
<evidence type="ECO:0000256" key="5">
    <source>
        <dbReference type="ARBA" id="ARBA00022705"/>
    </source>
</evidence>
<dbReference type="EC" id="2.7.7.7" evidence="1"/>
<dbReference type="InterPro" id="IPR048466">
    <property type="entry name" value="DNA_pol3_delta-like_C"/>
</dbReference>
<evidence type="ECO:0000259" key="10">
    <source>
        <dbReference type="Pfam" id="PF21694"/>
    </source>
</evidence>
<keyword evidence="3" id="KW-0808">Transferase</keyword>
<keyword evidence="6" id="KW-0239">DNA-directed DNA polymerase</keyword>
<evidence type="ECO:0000256" key="6">
    <source>
        <dbReference type="ARBA" id="ARBA00022932"/>
    </source>
</evidence>
<dbReference type="Gene3D" id="1.20.272.10">
    <property type="match status" value="1"/>
</dbReference>
<evidence type="ECO:0000256" key="2">
    <source>
        <dbReference type="ARBA" id="ARBA00017703"/>
    </source>
</evidence>
<comment type="caution">
    <text evidence="11">The sequence shown here is derived from an EMBL/GenBank/DDBJ whole genome shotgun (WGS) entry which is preliminary data.</text>
</comment>
<name>A0A2G3E6D7_9FIRM</name>
<accession>A0A2G3E6D7</accession>
<comment type="catalytic activity">
    <reaction evidence="8">
        <text>DNA(n) + a 2'-deoxyribonucleoside 5'-triphosphate = DNA(n+1) + diphosphate</text>
        <dbReference type="Rhea" id="RHEA:22508"/>
        <dbReference type="Rhea" id="RHEA-COMP:17339"/>
        <dbReference type="Rhea" id="RHEA-COMP:17340"/>
        <dbReference type="ChEBI" id="CHEBI:33019"/>
        <dbReference type="ChEBI" id="CHEBI:61560"/>
        <dbReference type="ChEBI" id="CHEBI:173112"/>
        <dbReference type="EC" id="2.7.7.7"/>
    </reaction>
</comment>
<comment type="similarity">
    <text evidence="7">Belongs to the DNA polymerase HolA subunit family.</text>
</comment>
<dbReference type="GO" id="GO:0009360">
    <property type="term" value="C:DNA polymerase III complex"/>
    <property type="evidence" value="ECO:0007669"/>
    <property type="project" value="InterPro"/>
</dbReference>
<dbReference type="Pfam" id="PF21694">
    <property type="entry name" value="DNA_pol3_delta_C"/>
    <property type="match status" value="1"/>
</dbReference>
<dbReference type="RefSeq" id="WP_099385336.1">
    <property type="nucleotide sequence ID" value="NZ_JANSWH010000066.1"/>
</dbReference>
<dbReference type="Gene3D" id="3.40.50.300">
    <property type="entry name" value="P-loop containing nucleotide triphosphate hydrolases"/>
    <property type="match status" value="1"/>
</dbReference>
<dbReference type="SUPFAM" id="SSF52540">
    <property type="entry name" value="P-loop containing nucleoside triphosphate hydrolases"/>
    <property type="match status" value="1"/>
</dbReference>
<dbReference type="InterPro" id="IPR010372">
    <property type="entry name" value="DNA_pol3_delta_N"/>
</dbReference>
<evidence type="ECO:0000259" key="9">
    <source>
        <dbReference type="Pfam" id="PF06144"/>
    </source>
</evidence>
<reference evidence="11 12" key="2">
    <citation type="submission" date="2017-10" db="EMBL/GenBank/DDBJ databases">
        <authorList>
            <person name="Banno H."/>
            <person name="Chua N.-H."/>
        </authorList>
    </citation>
    <scope>NUCLEOTIDE SEQUENCE [LARGE SCALE GENOMIC DNA]</scope>
    <source>
        <strain evidence="11 12">JK623</strain>
    </source>
</reference>
<dbReference type="InterPro" id="IPR027417">
    <property type="entry name" value="P-loop_NTPase"/>
</dbReference>
<feature type="domain" description="DNA polymerase III delta subunit-like C-terminal" evidence="10">
    <location>
        <begin position="203"/>
        <end position="320"/>
    </location>
</feature>
<dbReference type="GO" id="GO:0003677">
    <property type="term" value="F:DNA binding"/>
    <property type="evidence" value="ECO:0007669"/>
    <property type="project" value="InterPro"/>
</dbReference>
<evidence type="ECO:0000256" key="3">
    <source>
        <dbReference type="ARBA" id="ARBA00022679"/>
    </source>
</evidence>
<dbReference type="GO" id="GO:0003887">
    <property type="term" value="F:DNA-directed DNA polymerase activity"/>
    <property type="evidence" value="ECO:0007669"/>
    <property type="project" value="UniProtKB-KW"/>
</dbReference>
<dbReference type="PANTHER" id="PTHR34388:SF1">
    <property type="entry name" value="DNA POLYMERASE III SUBUNIT DELTA"/>
    <property type="match status" value="1"/>
</dbReference>
<evidence type="ECO:0000313" key="12">
    <source>
        <dbReference type="Proteomes" id="UP000224563"/>
    </source>
</evidence>
<dbReference type="NCBIfam" id="TIGR01128">
    <property type="entry name" value="holA"/>
    <property type="match status" value="1"/>
</dbReference>
<dbReference type="EMBL" id="PDYG01000003">
    <property type="protein sequence ID" value="PHU38804.1"/>
    <property type="molecule type" value="Genomic_DNA"/>
</dbReference>
<keyword evidence="5" id="KW-0235">DNA replication</keyword>
<evidence type="ECO:0000256" key="7">
    <source>
        <dbReference type="ARBA" id="ARBA00034754"/>
    </source>
</evidence>
<dbReference type="AlphaFoldDB" id="A0A2G3E6D7"/>
<keyword evidence="12" id="KW-1185">Reference proteome</keyword>
<dbReference type="Proteomes" id="UP000224563">
    <property type="component" value="Unassembled WGS sequence"/>
</dbReference>
<dbReference type="InterPro" id="IPR008921">
    <property type="entry name" value="DNA_pol3_clamp-load_cplx_C"/>
</dbReference>
<gene>
    <name evidence="11" type="ORF">CSX02_01290</name>
</gene>
<evidence type="ECO:0000256" key="4">
    <source>
        <dbReference type="ARBA" id="ARBA00022695"/>
    </source>
</evidence>